<evidence type="ECO:0000313" key="2">
    <source>
        <dbReference type="Proteomes" id="UP001549291"/>
    </source>
</evidence>
<evidence type="ECO:0008006" key="3">
    <source>
        <dbReference type="Google" id="ProtNLM"/>
    </source>
</evidence>
<protein>
    <recommendedName>
        <fullName evidence="3">Gluconolaconase</fullName>
    </recommendedName>
</protein>
<accession>A0ABV2S5X2</accession>
<name>A0ABV2S5X2_BRAJP</name>
<dbReference type="EMBL" id="JBEPTQ010000002">
    <property type="protein sequence ID" value="MET4724576.1"/>
    <property type="molecule type" value="Genomic_DNA"/>
</dbReference>
<proteinExistence type="predicted"/>
<gene>
    <name evidence="1" type="ORF">ABIF63_008682</name>
</gene>
<dbReference type="Proteomes" id="UP001549291">
    <property type="component" value="Unassembled WGS sequence"/>
</dbReference>
<organism evidence="1 2">
    <name type="scientific">Bradyrhizobium japonicum</name>
    <dbReference type="NCBI Taxonomy" id="375"/>
    <lineage>
        <taxon>Bacteria</taxon>
        <taxon>Pseudomonadati</taxon>
        <taxon>Pseudomonadota</taxon>
        <taxon>Alphaproteobacteria</taxon>
        <taxon>Hyphomicrobiales</taxon>
        <taxon>Nitrobacteraceae</taxon>
        <taxon>Bradyrhizobium</taxon>
    </lineage>
</organism>
<evidence type="ECO:0000313" key="1">
    <source>
        <dbReference type="EMBL" id="MET4724576.1"/>
    </source>
</evidence>
<sequence>MASRLFATGIGAPEGPVCLPDGSMYVTEMSASTFASHGLTLAAIAG</sequence>
<reference evidence="1 2" key="1">
    <citation type="submission" date="2024-06" db="EMBL/GenBank/DDBJ databases">
        <title>Genomic Encyclopedia of Type Strains, Phase V (KMG-V): Genome sequencing to study the core and pangenomes of soil and plant-associated prokaryotes.</title>
        <authorList>
            <person name="Whitman W."/>
        </authorList>
    </citation>
    <scope>NUCLEOTIDE SEQUENCE [LARGE SCALE GENOMIC DNA]</scope>
    <source>
        <strain evidence="1 2">USDA 160</strain>
    </source>
</reference>
<comment type="caution">
    <text evidence="1">The sequence shown here is derived from an EMBL/GenBank/DDBJ whole genome shotgun (WGS) entry which is preliminary data.</text>
</comment>
<keyword evidence="2" id="KW-1185">Reference proteome</keyword>